<dbReference type="AlphaFoldDB" id="A0A967E5F7"/>
<organism evidence="2 3">
    <name type="scientific">Pelagihabitans pacificus</name>
    <dbReference type="NCBI Taxonomy" id="2696054"/>
    <lineage>
        <taxon>Bacteria</taxon>
        <taxon>Pseudomonadati</taxon>
        <taxon>Bacteroidota</taxon>
        <taxon>Flavobacteriia</taxon>
        <taxon>Flavobacteriales</taxon>
        <taxon>Flavobacteriaceae</taxon>
        <taxon>Pelagihabitans</taxon>
    </lineage>
</organism>
<dbReference type="InterPro" id="IPR036866">
    <property type="entry name" value="RibonucZ/Hydroxyglut_hydro"/>
</dbReference>
<keyword evidence="3" id="KW-1185">Reference proteome</keyword>
<proteinExistence type="predicted"/>
<dbReference type="SUPFAM" id="SSF56281">
    <property type="entry name" value="Metallo-hydrolase/oxidoreductase"/>
    <property type="match status" value="1"/>
</dbReference>
<sequence length="355" mass="40895">MKIRFLKAFKGDSILITVNTDMGPRNILVDGGEGATYKKDIGPVGIPEYGELKTITENLRNQKQKIDLLILTHIDDDHIGGILKWLAEDEGAHELIREIWFNSGRMIARSLGILENKDLENRIDTDESTDTSVAQGIKFGKYIKAHGIKWHEQPILQGQELKRYGLTFKIISPEIGHLKRLLKEWKKKEPDLDTAAKSHDYAMSLRDHVKNDVFEKDRSIPNASSIAFIMQWKDKNFLFLADAYSSVVEDGLKVFTAEEKLKYELVKLAHHGSAGNMSADLIDKIDCQNFVISTNGDRHYHPHKRLLARLIDLKPNSNLYFNYYKKGSKPEIFSKYDYQEYPFNVFEIEKEFEFV</sequence>
<dbReference type="EMBL" id="VIKU02000001">
    <property type="protein sequence ID" value="NHF58039.1"/>
    <property type="molecule type" value="Genomic_DNA"/>
</dbReference>
<protein>
    <submittedName>
        <fullName evidence="2">MBL fold metallo-hydrolase</fullName>
    </submittedName>
</protein>
<dbReference type="InterPro" id="IPR001279">
    <property type="entry name" value="Metallo-B-lactamas"/>
</dbReference>
<evidence type="ECO:0000259" key="1">
    <source>
        <dbReference type="Pfam" id="PF00753"/>
    </source>
</evidence>
<dbReference type="InterPro" id="IPR052159">
    <property type="entry name" value="Competence_DNA_uptake"/>
</dbReference>
<dbReference type="PANTHER" id="PTHR30619:SF1">
    <property type="entry name" value="RECOMBINATION PROTEIN 2"/>
    <property type="match status" value="1"/>
</dbReference>
<accession>A0A967E5F7</accession>
<gene>
    <name evidence="2" type="ORF">FK220_001715</name>
</gene>
<reference evidence="2" key="2">
    <citation type="submission" date="2020-03" db="EMBL/GenBank/DDBJ databases">
        <title>Flavobacteriaceae bacterium strain TP-CH-4, a member of the family Flavobacteriaceae isolated from a deep-sea seamount.</title>
        <authorList>
            <person name="Zhang D.-C."/>
        </authorList>
    </citation>
    <scope>NUCLEOTIDE SEQUENCE</scope>
    <source>
        <strain evidence="2">TP-CH-4</strain>
    </source>
</reference>
<reference evidence="2" key="1">
    <citation type="submission" date="2019-07" db="EMBL/GenBank/DDBJ databases">
        <authorList>
            <person name="De-Chao Zhang Q."/>
        </authorList>
    </citation>
    <scope>NUCLEOTIDE SEQUENCE</scope>
    <source>
        <strain evidence="2">TP-CH-4</strain>
    </source>
</reference>
<dbReference type="PANTHER" id="PTHR30619">
    <property type="entry name" value="DNA INTERNALIZATION/COMPETENCE PROTEIN COMEC/REC2"/>
    <property type="match status" value="1"/>
</dbReference>
<feature type="domain" description="Metallo-beta-lactamase" evidence="1">
    <location>
        <begin position="25"/>
        <end position="92"/>
    </location>
</feature>
<comment type="caution">
    <text evidence="2">The sequence shown here is derived from an EMBL/GenBank/DDBJ whole genome shotgun (WGS) entry which is preliminary data.</text>
</comment>
<dbReference type="Gene3D" id="3.60.15.10">
    <property type="entry name" value="Ribonuclease Z/Hydroxyacylglutathione hydrolase-like"/>
    <property type="match status" value="1"/>
</dbReference>
<dbReference type="Proteomes" id="UP000707206">
    <property type="component" value="Unassembled WGS sequence"/>
</dbReference>
<evidence type="ECO:0000313" key="2">
    <source>
        <dbReference type="EMBL" id="NHF58039.1"/>
    </source>
</evidence>
<name>A0A967E5F7_9FLAO</name>
<dbReference type="RefSeq" id="WP_152572551.1">
    <property type="nucleotide sequence ID" value="NZ_VIKU02000001.1"/>
</dbReference>
<dbReference type="Pfam" id="PF00753">
    <property type="entry name" value="Lactamase_B"/>
    <property type="match status" value="1"/>
</dbReference>
<evidence type="ECO:0000313" key="3">
    <source>
        <dbReference type="Proteomes" id="UP000707206"/>
    </source>
</evidence>